<evidence type="ECO:0000256" key="2">
    <source>
        <dbReference type="SAM" id="Phobius"/>
    </source>
</evidence>
<dbReference type="AlphaFoldDB" id="A0A448XRY6"/>
<feature type="compositionally biased region" description="Basic and acidic residues" evidence="1">
    <location>
        <begin position="95"/>
        <end position="107"/>
    </location>
</feature>
<keyword evidence="2" id="KW-1133">Transmembrane helix</keyword>
<dbReference type="Proteomes" id="UP000784294">
    <property type="component" value="Unassembled WGS sequence"/>
</dbReference>
<keyword evidence="2" id="KW-0812">Transmembrane</keyword>
<comment type="caution">
    <text evidence="3">The sequence shown here is derived from an EMBL/GenBank/DDBJ whole genome shotgun (WGS) entry which is preliminary data.</text>
</comment>
<sequence>MSTFPIDASTTSSVAYSPIVLTANVQFVIVRSRPRLDALFIVSPFDLTIWIAILATFLLFSLSLVCFTCVYSRELRVPPADAHLSSDDEALQLEDKREQKEEDEKRVTFVPLDDQSDPYWTVGSRDSDEDSVAEEIKEERLGPARPRLP</sequence>
<protein>
    <recommendedName>
        <fullName evidence="5">Transmembrane protein</fullName>
    </recommendedName>
</protein>
<evidence type="ECO:0000256" key="1">
    <source>
        <dbReference type="SAM" id="MobiDB-lite"/>
    </source>
</evidence>
<proteinExistence type="predicted"/>
<name>A0A448XRY6_9PLAT</name>
<organism evidence="3 4">
    <name type="scientific">Protopolystoma xenopodis</name>
    <dbReference type="NCBI Taxonomy" id="117903"/>
    <lineage>
        <taxon>Eukaryota</taxon>
        <taxon>Metazoa</taxon>
        <taxon>Spiralia</taxon>
        <taxon>Lophotrochozoa</taxon>
        <taxon>Platyhelminthes</taxon>
        <taxon>Monogenea</taxon>
        <taxon>Polyopisthocotylea</taxon>
        <taxon>Polystomatidea</taxon>
        <taxon>Polystomatidae</taxon>
        <taxon>Protopolystoma</taxon>
    </lineage>
</organism>
<keyword evidence="4" id="KW-1185">Reference proteome</keyword>
<evidence type="ECO:0000313" key="4">
    <source>
        <dbReference type="Proteomes" id="UP000784294"/>
    </source>
</evidence>
<feature type="non-terminal residue" evidence="3">
    <location>
        <position position="149"/>
    </location>
</feature>
<feature type="region of interest" description="Disordered" evidence="1">
    <location>
        <begin position="95"/>
        <end position="149"/>
    </location>
</feature>
<reference evidence="3" key="1">
    <citation type="submission" date="2018-11" db="EMBL/GenBank/DDBJ databases">
        <authorList>
            <consortium name="Pathogen Informatics"/>
        </authorList>
    </citation>
    <scope>NUCLEOTIDE SEQUENCE</scope>
</reference>
<feature type="transmembrane region" description="Helical" evidence="2">
    <location>
        <begin position="49"/>
        <end position="71"/>
    </location>
</feature>
<keyword evidence="2" id="KW-0472">Membrane</keyword>
<gene>
    <name evidence="3" type="ORF">PXEA_LOCUS36919</name>
</gene>
<evidence type="ECO:0008006" key="5">
    <source>
        <dbReference type="Google" id="ProtNLM"/>
    </source>
</evidence>
<accession>A0A448XRY6</accession>
<evidence type="ECO:0000313" key="3">
    <source>
        <dbReference type="EMBL" id="VEL43479.1"/>
    </source>
</evidence>
<dbReference type="EMBL" id="CAAALY010281845">
    <property type="protein sequence ID" value="VEL43479.1"/>
    <property type="molecule type" value="Genomic_DNA"/>
</dbReference>